<sequence length="54" mass="6494">MISTHMYINCYILQKCNSQENRKHLCPNFGMLRDSLTFHQFSSCFCLRNFKQTN</sequence>
<name>A0A0L8GM67_OCTBM</name>
<dbReference type="AlphaFoldDB" id="A0A0L8GM67"/>
<reference evidence="1" key="1">
    <citation type="submission" date="2015-07" db="EMBL/GenBank/DDBJ databases">
        <title>MeaNS - Measles Nucleotide Surveillance Program.</title>
        <authorList>
            <person name="Tran T."/>
            <person name="Druce J."/>
        </authorList>
    </citation>
    <scope>NUCLEOTIDE SEQUENCE</scope>
    <source>
        <strain evidence="1">UCB-OBI-ISO-001</strain>
        <tissue evidence="1">Gonad</tissue>
    </source>
</reference>
<dbReference type="EMBL" id="KQ421218">
    <property type="protein sequence ID" value="KOF78052.1"/>
    <property type="molecule type" value="Genomic_DNA"/>
</dbReference>
<gene>
    <name evidence="1" type="ORF">OCBIM_22031327mg</name>
</gene>
<evidence type="ECO:0000313" key="1">
    <source>
        <dbReference type="EMBL" id="KOF78052.1"/>
    </source>
</evidence>
<accession>A0A0L8GM67</accession>
<proteinExistence type="predicted"/>
<organism evidence="1">
    <name type="scientific">Octopus bimaculoides</name>
    <name type="common">California two-spotted octopus</name>
    <dbReference type="NCBI Taxonomy" id="37653"/>
    <lineage>
        <taxon>Eukaryota</taxon>
        <taxon>Metazoa</taxon>
        <taxon>Spiralia</taxon>
        <taxon>Lophotrochozoa</taxon>
        <taxon>Mollusca</taxon>
        <taxon>Cephalopoda</taxon>
        <taxon>Coleoidea</taxon>
        <taxon>Octopodiformes</taxon>
        <taxon>Octopoda</taxon>
        <taxon>Incirrata</taxon>
        <taxon>Octopodidae</taxon>
        <taxon>Octopus</taxon>
    </lineage>
</organism>
<protein>
    <submittedName>
        <fullName evidence="1">Uncharacterized protein</fullName>
    </submittedName>
</protein>